<feature type="transmembrane region" description="Helical" evidence="10">
    <location>
        <begin position="627"/>
        <end position="646"/>
    </location>
</feature>
<evidence type="ECO:0000256" key="8">
    <source>
        <dbReference type="ARBA" id="ARBA00023136"/>
    </source>
</evidence>
<evidence type="ECO:0000256" key="9">
    <source>
        <dbReference type="SAM" id="MobiDB-lite"/>
    </source>
</evidence>
<gene>
    <name evidence="12" type="ORF">BM477_06365</name>
</gene>
<dbReference type="InterPro" id="IPR015856">
    <property type="entry name" value="ABC_transpr_CbiO/EcfA_su"/>
</dbReference>
<feature type="transmembrane region" description="Helical" evidence="10">
    <location>
        <begin position="571"/>
        <end position="590"/>
    </location>
</feature>
<keyword evidence="8 10" id="KW-0472">Membrane</keyword>
<dbReference type="Gene3D" id="3.40.50.300">
    <property type="entry name" value="P-loop containing nucleotide triphosphate hydrolases"/>
    <property type="match status" value="2"/>
</dbReference>
<dbReference type="InterPro" id="IPR050095">
    <property type="entry name" value="ECF_ABC_transporter_ATP-bd"/>
</dbReference>
<dbReference type="GO" id="GO:0016887">
    <property type="term" value="F:ATP hydrolysis activity"/>
    <property type="evidence" value="ECO:0007669"/>
    <property type="project" value="InterPro"/>
</dbReference>
<evidence type="ECO:0000256" key="5">
    <source>
        <dbReference type="ARBA" id="ARBA00022741"/>
    </source>
</evidence>
<keyword evidence="13" id="KW-1185">Reference proteome</keyword>
<evidence type="ECO:0000256" key="7">
    <source>
        <dbReference type="ARBA" id="ARBA00022989"/>
    </source>
</evidence>
<name>A0A1Q5PM38_9ACTO</name>
<evidence type="ECO:0000313" key="12">
    <source>
        <dbReference type="EMBL" id="OKL48131.1"/>
    </source>
</evidence>
<organism evidence="12 13">
    <name type="scientific">Boudabousia marimammalium</name>
    <dbReference type="NCBI Taxonomy" id="156892"/>
    <lineage>
        <taxon>Bacteria</taxon>
        <taxon>Bacillati</taxon>
        <taxon>Actinomycetota</taxon>
        <taxon>Actinomycetes</taxon>
        <taxon>Actinomycetales</taxon>
        <taxon>Actinomycetaceae</taxon>
        <taxon>Boudabousia</taxon>
    </lineage>
</organism>
<dbReference type="GO" id="GO:0042626">
    <property type="term" value="F:ATPase-coupled transmembrane transporter activity"/>
    <property type="evidence" value="ECO:0007669"/>
    <property type="project" value="TreeGrafter"/>
</dbReference>
<sequence>MTVKDLAVNYLGTPRWLLGDVTFNQLTHQVTAIIGPSGCGKTTLIRTLAGLIPHCIPSRYAGNVALAGEEIAAATIETIATNVGYVGQNPDAAIITRSVHDEVAFPLQNLCWDLEKNESRVVEVLQQVGLLPKIWDDPWTLSGGQRQRLALAAALAPHPRLLILDEPTSTIDDFGRETIHQIVRERAAAGSAVVIIDHNLDSLMPVLDQVIALDAEGKVLAQGSPAQVFQQYTSQLKEIGVWLPRELRDEGVQSLQSGSESIKHPSLHDLVKTDVAYYEKTGGQWRQVAGLDTSAAGSTPVLNLQGYDIPGRSPKISLRLAGGEFLAVLGPNGAGKTSLVSGLAGLLKSEGTVAQAVGKEVRKGRYQVGYVFQNPEHQLVASTVQKEILITGVSNERCEELLKQFHLWEHRDRHPLTLSGGQARRLSVATMVAEQRQIIVLDEPTYGQDWDNTCELVDFIEQLRAEGRTVLMATHDINLALSHASHLIVLPDANPPAAQLDSPQVQTRIPPRPAIPPRPVLSPQPVPSPQPAIPPRPVKPKGLFSALNPMTLFLAILPMLYALVAVRSTSLNLTTMIVVSGLIIAARPGWRRAAGTVAASWLVAGLLFLAFNYSWSAGGEAVYIYDYGSSVTASTMVGAFLGLVLLSGVYSDPASVITTLTTTMRLPYRIGAAGTTAIAFIQGFRRDFTLLRTARALRRIGSKWGIFGPVVRWFGSALPLMILGVQHAERVALSMDSRALGAYRTRTEFQQVPWRIIDTVVVLVVWALGVWLTVSA</sequence>
<evidence type="ECO:0000313" key="13">
    <source>
        <dbReference type="Proteomes" id="UP000186465"/>
    </source>
</evidence>
<feature type="region of interest" description="Disordered" evidence="9">
    <location>
        <begin position="498"/>
        <end position="534"/>
    </location>
</feature>
<dbReference type="GO" id="GO:0043190">
    <property type="term" value="C:ATP-binding cassette (ABC) transporter complex"/>
    <property type="evidence" value="ECO:0007669"/>
    <property type="project" value="TreeGrafter"/>
</dbReference>
<evidence type="ECO:0000259" key="11">
    <source>
        <dbReference type="PROSITE" id="PS50893"/>
    </source>
</evidence>
<dbReference type="Proteomes" id="UP000186465">
    <property type="component" value="Unassembled WGS sequence"/>
</dbReference>
<dbReference type="Pfam" id="PF00005">
    <property type="entry name" value="ABC_tran"/>
    <property type="match status" value="2"/>
</dbReference>
<evidence type="ECO:0000256" key="10">
    <source>
        <dbReference type="SAM" id="Phobius"/>
    </source>
</evidence>
<evidence type="ECO:0000256" key="4">
    <source>
        <dbReference type="ARBA" id="ARBA00022692"/>
    </source>
</evidence>
<dbReference type="PANTHER" id="PTHR43553:SF24">
    <property type="entry name" value="ENERGY-COUPLING FACTOR TRANSPORTER ATP-BINDING PROTEIN ECFA1"/>
    <property type="match status" value="1"/>
</dbReference>
<dbReference type="OrthoDB" id="501320at2"/>
<dbReference type="STRING" id="156892.BM477_06365"/>
<dbReference type="CDD" id="cd03225">
    <property type="entry name" value="ABC_cobalt_CbiO_domain1"/>
    <property type="match status" value="2"/>
</dbReference>
<dbReference type="InterPro" id="IPR003439">
    <property type="entry name" value="ABC_transporter-like_ATP-bd"/>
</dbReference>
<feature type="transmembrane region" description="Helical" evidence="10">
    <location>
        <begin position="666"/>
        <end position="684"/>
    </location>
</feature>
<dbReference type="InterPro" id="IPR003339">
    <property type="entry name" value="ABC/ECF_trnsptr_transmembrane"/>
</dbReference>
<dbReference type="InterPro" id="IPR003593">
    <property type="entry name" value="AAA+_ATPase"/>
</dbReference>
<evidence type="ECO:0000256" key="2">
    <source>
        <dbReference type="ARBA" id="ARBA00005417"/>
    </source>
</evidence>
<dbReference type="CDD" id="cd16914">
    <property type="entry name" value="EcfT"/>
    <property type="match status" value="1"/>
</dbReference>
<accession>A0A1Q5PM38</accession>
<feature type="transmembrane region" description="Helical" evidence="10">
    <location>
        <begin position="704"/>
        <end position="725"/>
    </location>
</feature>
<dbReference type="EMBL" id="MPDM01000006">
    <property type="protein sequence ID" value="OKL48131.1"/>
    <property type="molecule type" value="Genomic_DNA"/>
</dbReference>
<evidence type="ECO:0000256" key="1">
    <source>
        <dbReference type="ARBA" id="ARBA00004141"/>
    </source>
</evidence>
<dbReference type="PROSITE" id="PS50893">
    <property type="entry name" value="ABC_TRANSPORTER_2"/>
    <property type="match status" value="2"/>
</dbReference>
<dbReference type="SUPFAM" id="SSF52540">
    <property type="entry name" value="P-loop containing nucleoside triphosphate hydrolases"/>
    <property type="match status" value="2"/>
</dbReference>
<dbReference type="AlphaFoldDB" id="A0A1Q5PM38"/>
<proteinExistence type="inferred from homology"/>
<comment type="subcellular location">
    <subcellularLocation>
        <location evidence="1">Membrane</location>
        <topology evidence="1">Multi-pass membrane protein</topology>
    </subcellularLocation>
</comment>
<evidence type="ECO:0000256" key="3">
    <source>
        <dbReference type="ARBA" id="ARBA00022448"/>
    </source>
</evidence>
<reference evidence="13" key="1">
    <citation type="submission" date="2016-11" db="EMBL/GenBank/DDBJ databases">
        <title>Actinomyces gypaetusis sp. nov. isolated from Gypaetus barbatus in Qinghai Tibet Plateau China.</title>
        <authorList>
            <person name="Meng X."/>
        </authorList>
    </citation>
    <scope>NUCLEOTIDE SEQUENCE [LARGE SCALE GENOMIC DNA]</scope>
    <source>
        <strain evidence="13">DSM 15383</strain>
    </source>
</reference>
<dbReference type="InterPro" id="IPR017871">
    <property type="entry name" value="ABC_transporter-like_CS"/>
</dbReference>
<keyword evidence="5" id="KW-0547">Nucleotide-binding</keyword>
<feature type="transmembrane region" description="Helical" evidence="10">
    <location>
        <begin position="596"/>
        <end position="615"/>
    </location>
</feature>
<dbReference type="PANTHER" id="PTHR43553">
    <property type="entry name" value="HEAVY METAL TRANSPORTER"/>
    <property type="match status" value="1"/>
</dbReference>
<protein>
    <submittedName>
        <fullName evidence="12">ABC transporter</fullName>
    </submittedName>
</protein>
<feature type="domain" description="ABC transporter" evidence="11">
    <location>
        <begin position="1"/>
        <end position="241"/>
    </location>
</feature>
<keyword evidence="3" id="KW-0813">Transport</keyword>
<feature type="compositionally biased region" description="Pro residues" evidence="9">
    <location>
        <begin position="510"/>
        <end position="534"/>
    </location>
</feature>
<keyword evidence="6" id="KW-0067">ATP-binding</keyword>
<comment type="similarity">
    <text evidence="2">Belongs to the ABC transporter superfamily.</text>
</comment>
<feature type="transmembrane region" description="Helical" evidence="10">
    <location>
        <begin position="543"/>
        <end position="564"/>
    </location>
</feature>
<comment type="caution">
    <text evidence="12">The sequence shown here is derived from an EMBL/GenBank/DDBJ whole genome shotgun (WGS) entry which is preliminary data.</text>
</comment>
<keyword evidence="7 10" id="KW-1133">Transmembrane helix</keyword>
<dbReference type="GO" id="GO:0005524">
    <property type="term" value="F:ATP binding"/>
    <property type="evidence" value="ECO:0007669"/>
    <property type="project" value="UniProtKB-KW"/>
</dbReference>
<evidence type="ECO:0000256" key="6">
    <source>
        <dbReference type="ARBA" id="ARBA00022840"/>
    </source>
</evidence>
<dbReference type="InterPro" id="IPR027417">
    <property type="entry name" value="P-loop_NTPase"/>
</dbReference>
<feature type="transmembrane region" description="Helical" evidence="10">
    <location>
        <begin position="752"/>
        <end position="774"/>
    </location>
</feature>
<dbReference type="PROSITE" id="PS00211">
    <property type="entry name" value="ABC_TRANSPORTER_1"/>
    <property type="match status" value="2"/>
</dbReference>
<keyword evidence="4 10" id="KW-0812">Transmembrane</keyword>
<feature type="domain" description="ABC transporter" evidence="11">
    <location>
        <begin position="288"/>
        <end position="517"/>
    </location>
</feature>
<dbReference type="SMART" id="SM00382">
    <property type="entry name" value="AAA"/>
    <property type="match status" value="2"/>
</dbReference>